<dbReference type="AlphaFoldDB" id="A0A6A5VQA1"/>
<keyword evidence="1" id="KW-0863">Zinc-finger</keyword>
<dbReference type="Gene3D" id="3.30.40.10">
    <property type="entry name" value="Zinc/RING finger domain, C3HC4 (zinc finger)"/>
    <property type="match status" value="1"/>
</dbReference>
<dbReference type="SUPFAM" id="SSF57850">
    <property type="entry name" value="RING/U-box"/>
    <property type="match status" value="1"/>
</dbReference>
<evidence type="ECO:0000256" key="2">
    <source>
        <dbReference type="SAM" id="Phobius"/>
    </source>
</evidence>
<evidence type="ECO:0000313" key="4">
    <source>
        <dbReference type="EMBL" id="KAF1978749.1"/>
    </source>
</evidence>
<keyword evidence="1" id="KW-0862">Zinc</keyword>
<evidence type="ECO:0000256" key="1">
    <source>
        <dbReference type="PROSITE-ProRule" id="PRU00175"/>
    </source>
</evidence>
<dbReference type="InterPro" id="IPR001841">
    <property type="entry name" value="Znf_RING"/>
</dbReference>
<evidence type="ECO:0000313" key="5">
    <source>
        <dbReference type="Proteomes" id="UP000800036"/>
    </source>
</evidence>
<dbReference type="PROSITE" id="PS50089">
    <property type="entry name" value="ZF_RING_2"/>
    <property type="match status" value="1"/>
</dbReference>
<reference evidence="4" key="1">
    <citation type="journal article" date="2020" name="Stud. Mycol.">
        <title>101 Dothideomycetes genomes: a test case for predicting lifestyles and emergence of pathogens.</title>
        <authorList>
            <person name="Haridas S."/>
            <person name="Albert R."/>
            <person name="Binder M."/>
            <person name="Bloem J."/>
            <person name="Labutti K."/>
            <person name="Salamov A."/>
            <person name="Andreopoulos B."/>
            <person name="Baker S."/>
            <person name="Barry K."/>
            <person name="Bills G."/>
            <person name="Bluhm B."/>
            <person name="Cannon C."/>
            <person name="Castanera R."/>
            <person name="Culley D."/>
            <person name="Daum C."/>
            <person name="Ezra D."/>
            <person name="Gonzalez J."/>
            <person name="Henrissat B."/>
            <person name="Kuo A."/>
            <person name="Liang C."/>
            <person name="Lipzen A."/>
            <person name="Lutzoni F."/>
            <person name="Magnuson J."/>
            <person name="Mondo S."/>
            <person name="Nolan M."/>
            <person name="Ohm R."/>
            <person name="Pangilinan J."/>
            <person name="Park H.-J."/>
            <person name="Ramirez L."/>
            <person name="Alfaro M."/>
            <person name="Sun H."/>
            <person name="Tritt A."/>
            <person name="Yoshinaga Y."/>
            <person name="Zwiers L.-H."/>
            <person name="Turgeon B."/>
            <person name="Goodwin S."/>
            <person name="Spatafora J."/>
            <person name="Crous P."/>
            <person name="Grigoriev I."/>
        </authorList>
    </citation>
    <scope>NUCLEOTIDE SEQUENCE</scope>
    <source>
        <strain evidence="4">CBS 107.79</strain>
    </source>
</reference>
<dbReference type="EMBL" id="ML976659">
    <property type="protein sequence ID" value="KAF1978749.1"/>
    <property type="molecule type" value="Genomic_DNA"/>
</dbReference>
<name>A0A6A5VQA1_9PLEO</name>
<keyword evidence="2" id="KW-0472">Membrane</keyword>
<keyword evidence="1" id="KW-0479">Metal-binding</keyword>
<proteinExistence type="predicted"/>
<keyword evidence="5" id="KW-1185">Reference proteome</keyword>
<dbReference type="InterPro" id="IPR013083">
    <property type="entry name" value="Znf_RING/FYVE/PHD"/>
</dbReference>
<dbReference type="GO" id="GO:0008270">
    <property type="term" value="F:zinc ion binding"/>
    <property type="evidence" value="ECO:0007669"/>
    <property type="project" value="UniProtKB-KW"/>
</dbReference>
<feature type="domain" description="RING-type" evidence="3">
    <location>
        <begin position="32"/>
        <end position="81"/>
    </location>
</feature>
<protein>
    <recommendedName>
        <fullName evidence="3">RING-type domain-containing protein</fullName>
    </recommendedName>
</protein>
<sequence>MAPAYQLYELGMLRPYQLHRPTAPVSADDNTCPLCLRTFDNEEGEGLACIALQSDCSHYVGSECFTKLLLHNSAMRCGICRTPYPTRKMTYTRKFASIAKRWPFSMNTLYLKVLLQDSPRKVERFEARHNSLYLGGIDEEIVKELYREHSLGLLQAVGGVLVFLTITYMFYHLLIHMIGYPEDWYLEV</sequence>
<evidence type="ECO:0000259" key="3">
    <source>
        <dbReference type="PROSITE" id="PS50089"/>
    </source>
</evidence>
<accession>A0A6A5VQA1</accession>
<feature type="transmembrane region" description="Helical" evidence="2">
    <location>
        <begin position="151"/>
        <end position="171"/>
    </location>
</feature>
<gene>
    <name evidence="4" type="ORF">BU23DRAFT_549474</name>
</gene>
<dbReference type="Proteomes" id="UP000800036">
    <property type="component" value="Unassembled WGS sequence"/>
</dbReference>
<organism evidence="4 5">
    <name type="scientific">Bimuria novae-zelandiae CBS 107.79</name>
    <dbReference type="NCBI Taxonomy" id="1447943"/>
    <lineage>
        <taxon>Eukaryota</taxon>
        <taxon>Fungi</taxon>
        <taxon>Dikarya</taxon>
        <taxon>Ascomycota</taxon>
        <taxon>Pezizomycotina</taxon>
        <taxon>Dothideomycetes</taxon>
        <taxon>Pleosporomycetidae</taxon>
        <taxon>Pleosporales</taxon>
        <taxon>Massarineae</taxon>
        <taxon>Didymosphaeriaceae</taxon>
        <taxon>Bimuria</taxon>
    </lineage>
</organism>
<keyword evidence="2" id="KW-0812">Transmembrane</keyword>
<keyword evidence="2" id="KW-1133">Transmembrane helix</keyword>